<dbReference type="PhylomeDB" id="A0A022RK40"/>
<protein>
    <recommendedName>
        <fullName evidence="3">DUF4228 domain-containing protein</fullName>
    </recommendedName>
</protein>
<dbReference type="Pfam" id="PF14009">
    <property type="entry name" value="PADRE"/>
    <property type="match status" value="1"/>
</dbReference>
<organism evidence="1 2">
    <name type="scientific">Erythranthe guttata</name>
    <name type="common">Yellow monkey flower</name>
    <name type="synonym">Mimulus guttatus</name>
    <dbReference type="NCBI Taxonomy" id="4155"/>
    <lineage>
        <taxon>Eukaryota</taxon>
        <taxon>Viridiplantae</taxon>
        <taxon>Streptophyta</taxon>
        <taxon>Embryophyta</taxon>
        <taxon>Tracheophyta</taxon>
        <taxon>Spermatophyta</taxon>
        <taxon>Magnoliopsida</taxon>
        <taxon>eudicotyledons</taxon>
        <taxon>Gunneridae</taxon>
        <taxon>Pentapetalae</taxon>
        <taxon>asterids</taxon>
        <taxon>lamiids</taxon>
        <taxon>Lamiales</taxon>
        <taxon>Phrymaceae</taxon>
        <taxon>Erythranthe</taxon>
    </lineage>
</organism>
<dbReference type="STRING" id="4155.A0A022RK40"/>
<dbReference type="AlphaFoldDB" id="A0A022RK40"/>
<evidence type="ECO:0000313" key="1">
    <source>
        <dbReference type="EMBL" id="EYU40113.1"/>
    </source>
</evidence>
<name>A0A022RK40_ERYGU</name>
<evidence type="ECO:0000313" key="2">
    <source>
        <dbReference type="Proteomes" id="UP000030748"/>
    </source>
</evidence>
<keyword evidence="2" id="KW-1185">Reference proteome</keyword>
<dbReference type="PANTHER" id="PTHR33052">
    <property type="entry name" value="DUF4228 DOMAIN PROTEIN-RELATED"/>
    <property type="match status" value="1"/>
</dbReference>
<reference evidence="1 2" key="1">
    <citation type="journal article" date="2013" name="Proc. Natl. Acad. Sci. U.S.A.">
        <title>Fine-scale variation in meiotic recombination in Mimulus inferred from population shotgun sequencing.</title>
        <authorList>
            <person name="Hellsten U."/>
            <person name="Wright K.M."/>
            <person name="Jenkins J."/>
            <person name="Shu S."/>
            <person name="Yuan Y."/>
            <person name="Wessler S.R."/>
            <person name="Schmutz J."/>
            <person name="Willis J.H."/>
            <person name="Rokhsar D.S."/>
        </authorList>
    </citation>
    <scope>NUCLEOTIDE SEQUENCE [LARGE SCALE GENOMIC DNA]</scope>
    <source>
        <strain evidence="2">cv. DUN x IM62</strain>
    </source>
</reference>
<evidence type="ECO:0008006" key="3">
    <source>
        <dbReference type="Google" id="ProtNLM"/>
    </source>
</evidence>
<dbReference type="EMBL" id="KI630427">
    <property type="protein sequence ID" value="EYU40113.1"/>
    <property type="molecule type" value="Genomic_DNA"/>
</dbReference>
<dbReference type="eggNOG" id="ENOG502S08H">
    <property type="taxonomic scope" value="Eukaryota"/>
</dbReference>
<dbReference type="Proteomes" id="UP000030748">
    <property type="component" value="Unassembled WGS sequence"/>
</dbReference>
<gene>
    <name evidence="1" type="ORF">MIMGU_mgv1a021511mg</name>
</gene>
<dbReference type="InterPro" id="IPR025322">
    <property type="entry name" value="PADRE_dom"/>
</dbReference>
<accession>A0A022RK40</accession>
<sequence>MGNAALMCAPSIISNGGGGGVVRVVSTTDGRLLIYTTKSSPPKAAEILIRNPGEFLCESTHLRVGQRIPGVCADEELEIGQLYFLLPMEMLYSVLTDDEMNSIVNTHKTSTKLGFKQQAVIFSKKNITSITFPHDFFCLFPNNNNNNNNLEDESANGERFIRQRSWEPALETIHE</sequence>
<proteinExistence type="predicted"/>